<dbReference type="RefSeq" id="WP_151023948.1">
    <property type="nucleotide sequence ID" value="NZ_JACHIB010000005.1"/>
</dbReference>
<name>A0A7W9TML8_CASDE</name>
<protein>
    <submittedName>
        <fullName evidence="2">Mannose-6-phosphate isomerase-like protein (Cupin superfamily)</fullName>
    </submittedName>
</protein>
<dbReference type="Pfam" id="PF07883">
    <property type="entry name" value="Cupin_2"/>
    <property type="match status" value="1"/>
</dbReference>
<dbReference type="Proteomes" id="UP000541136">
    <property type="component" value="Unassembled WGS sequence"/>
</dbReference>
<evidence type="ECO:0000313" key="2">
    <source>
        <dbReference type="EMBL" id="MBB6082981.1"/>
    </source>
</evidence>
<dbReference type="CDD" id="cd20299">
    <property type="entry name" value="cupin_YP766765-like"/>
    <property type="match status" value="1"/>
</dbReference>
<accession>A0A7W9TML8</accession>
<evidence type="ECO:0000259" key="1">
    <source>
        <dbReference type="Pfam" id="PF07883"/>
    </source>
</evidence>
<organism evidence="2 3">
    <name type="scientific">Castellaniella defragrans</name>
    <name type="common">Alcaligenes defragrans</name>
    <dbReference type="NCBI Taxonomy" id="75697"/>
    <lineage>
        <taxon>Bacteria</taxon>
        <taxon>Pseudomonadati</taxon>
        <taxon>Pseudomonadota</taxon>
        <taxon>Betaproteobacteria</taxon>
        <taxon>Burkholderiales</taxon>
        <taxon>Alcaligenaceae</taxon>
        <taxon>Castellaniella</taxon>
    </lineage>
</organism>
<keyword evidence="2" id="KW-0413">Isomerase</keyword>
<evidence type="ECO:0000313" key="3">
    <source>
        <dbReference type="Proteomes" id="UP000541136"/>
    </source>
</evidence>
<comment type="caution">
    <text evidence="2">The sequence shown here is derived from an EMBL/GenBank/DDBJ whole genome shotgun (WGS) entry which is preliminary data.</text>
</comment>
<dbReference type="InterPro" id="IPR011051">
    <property type="entry name" value="RmlC_Cupin_sf"/>
</dbReference>
<dbReference type="EMBL" id="JACHIB010000005">
    <property type="protein sequence ID" value="MBB6082981.1"/>
    <property type="molecule type" value="Genomic_DNA"/>
</dbReference>
<dbReference type="InterPro" id="IPR013096">
    <property type="entry name" value="Cupin_2"/>
</dbReference>
<dbReference type="InterPro" id="IPR014710">
    <property type="entry name" value="RmlC-like_jellyroll"/>
</dbReference>
<feature type="domain" description="Cupin type-2" evidence="1">
    <location>
        <begin position="40"/>
        <end position="107"/>
    </location>
</feature>
<proteinExistence type="predicted"/>
<reference evidence="2 3" key="1">
    <citation type="submission" date="2020-08" db="EMBL/GenBank/DDBJ databases">
        <title>Genomic Encyclopedia of Type Strains, Phase IV (KMG-IV): sequencing the most valuable type-strain genomes for metagenomic binning, comparative biology and taxonomic classification.</title>
        <authorList>
            <person name="Goeker M."/>
        </authorList>
    </citation>
    <scope>NUCLEOTIDE SEQUENCE [LARGE SCALE GENOMIC DNA]</scope>
    <source>
        <strain evidence="2 3">DSM 12141</strain>
    </source>
</reference>
<dbReference type="AlphaFoldDB" id="A0A7W9TML8"/>
<sequence length="115" mass="12367">MKIKRFAEAKPYAAPNHYDMRGLRLQGFEEGGPQRFWVGLSHFLPGGGAGPDASPLEKIYVVVAGEITVRCAGDEAVLGALDSCHIGPGEPREIRNEGNAVASMLVIMPYPEKTS</sequence>
<dbReference type="GO" id="GO:0016853">
    <property type="term" value="F:isomerase activity"/>
    <property type="evidence" value="ECO:0007669"/>
    <property type="project" value="UniProtKB-KW"/>
</dbReference>
<dbReference type="SUPFAM" id="SSF51182">
    <property type="entry name" value="RmlC-like cupins"/>
    <property type="match status" value="1"/>
</dbReference>
<dbReference type="Gene3D" id="2.60.120.10">
    <property type="entry name" value="Jelly Rolls"/>
    <property type="match status" value="1"/>
</dbReference>
<gene>
    <name evidence="2" type="ORF">HNR28_001016</name>
</gene>